<organism evidence="3 4">
    <name type="scientific">Salvelinus namaycush</name>
    <name type="common">Lake trout</name>
    <name type="synonym">Salmo namaycush</name>
    <dbReference type="NCBI Taxonomy" id="8040"/>
    <lineage>
        <taxon>Eukaryota</taxon>
        <taxon>Metazoa</taxon>
        <taxon>Chordata</taxon>
        <taxon>Craniata</taxon>
        <taxon>Vertebrata</taxon>
        <taxon>Euteleostomi</taxon>
        <taxon>Actinopterygii</taxon>
        <taxon>Neopterygii</taxon>
        <taxon>Teleostei</taxon>
        <taxon>Protacanthopterygii</taxon>
        <taxon>Salmoniformes</taxon>
        <taxon>Salmonidae</taxon>
        <taxon>Salmoninae</taxon>
        <taxon>Salvelinus</taxon>
    </lineage>
</organism>
<sequence length="187" mass="21389">MSPPSYSHQPPLMCVDVAGELGRAVKLNLVGEEKKNEEESIKKHQINTYVSDLISLHRSLPERWNPLCKDLKYDYRSLPSTSVVIAFYNEAWSTLLRTVHSVLETSPNLLLREVVLVDDYSDRAHLKEPLENYISSLKKVRLTRARKREGLVRARLLGASIATGDVLTFLDCHCECHEGWLEPLLHR</sequence>
<dbReference type="Gene3D" id="3.90.550.10">
    <property type="entry name" value="Spore Coat Polysaccharide Biosynthesis Protein SpsA, Chain A"/>
    <property type="match status" value="1"/>
</dbReference>
<dbReference type="SUPFAM" id="SSF53448">
    <property type="entry name" value="Nucleotide-diphospho-sugar transferases"/>
    <property type="match status" value="1"/>
</dbReference>
<dbReference type="RefSeq" id="XP_038827841.1">
    <property type="nucleotide sequence ID" value="XM_038971913.1"/>
</dbReference>
<gene>
    <name evidence="4" type="primary">LOC120027069</name>
</gene>
<evidence type="ECO:0000259" key="2">
    <source>
        <dbReference type="Pfam" id="PF00535"/>
    </source>
</evidence>
<dbReference type="Proteomes" id="UP000808372">
    <property type="component" value="Chromosome 32"/>
</dbReference>
<dbReference type="KEGG" id="snh:120027069"/>
<dbReference type="GeneID" id="120027069"/>
<feature type="domain" description="Glycosyltransferase 2-like" evidence="2">
    <location>
        <begin position="82"/>
        <end position="186"/>
    </location>
</feature>
<dbReference type="Pfam" id="PF00535">
    <property type="entry name" value="Glycos_transf_2"/>
    <property type="match status" value="1"/>
</dbReference>
<evidence type="ECO:0000313" key="4">
    <source>
        <dbReference type="RefSeq" id="XP_038827841.1"/>
    </source>
</evidence>
<reference evidence="4" key="1">
    <citation type="submission" date="2025-08" db="UniProtKB">
        <authorList>
            <consortium name="RefSeq"/>
        </authorList>
    </citation>
    <scope>IDENTIFICATION</scope>
    <source>
        <tissue evidence="4">White muscle</tissue>
    </source>
</reference>
<dbReference type="InterPro" id="IPR001173">
    <property type="entry name" value="Glyco_trans_2-like"/>
</dbReference>
<evidence type="ECO:0000256" key="1">
    <source>
        <dbReference type="ARBA" id="ARBA00023157"/>
    </source>
</evidence>
<dbReference type="InterPro" id="IPR029044">
    <property type="entry name" value="Nucleotide-diphossugar_trans"/>
</dbReference>
<name>A0A8U0PNS3_SALNM</name>
<keyword evidence="1" id="KW-1015">Disulfide bond</keyword>
<accession>A0A8U0PNS3</accession>
<dbReference type="GO" id="GO:0004653">
    <property type="term" value="F:polypeptide N-acetylgalactosaminyltransferase activity"/>
    <property type="evidence" value="ECO:0007669"/>
    <property type="project" value="TreeGrafter"/>
</dbReference>
<dbReference type="AlphaFoldDB" id="A0A8U0PNS3"/>
<proteinExistence type="predicted"/>
<dbReference type="PANTHER" id="PTHR11675">
    <property type="entry name" value="N-ACETYLGALACTOSAMINYLTRANSFERASE"/>
    <property type="match status" value="1"/>
</dbReference>
<protein>
    <submittedName>
        <fullName evidence="4">Polypeptide N-acetylgalactosaminyltransferase 12-like</fullName>
    </submittedName>
</protein>
<dbReference type="PANTHER" id="PTHR11675:SF18">
    <property type="entry name" value="POLYPEPTIDE N-ACETYLGALACTOSAMINYLTRANSFERASE 12"/>
    <property type="match status" value="1"/>
</dbReference>
<evidence type="ECO:0000313" key="3">
    <source>
        <dbReference type="Proteomes" id="UP000808372"/>
    </source>
</evidence>
<dbReference type="GO" id="GO:0005794">
    <property type="term" value="C:Golgi apparatus"/>
    <property type="evidence" value="ECO:0007669"/>
    <property type="project" value="TreeGrafter"/>
</dbReference>
<keyword evidence="3" id="KW-1185">Reference proteome</keyword>
<dbReference type="GO" id="GO:0006493">
    <property type="term" value="P:protein O-linked glycosylation"/>
    <property type="evidence" value="ECO:0007669"/>
    <property type="project" value="TreeGrafter"/>
</dbReference>